<protein>
    <submittedName>
        <fullName evidence="2">Uncharacterized protein</fullName>
    </submittedName>
</protein>
<evidence type="ECO:0000256" key="1">
    <source>
        <dbReference type="SAM" id="MobiDB-lite"/>
    </source>
</evidence>
<dbReference type="PANTHER" id="PTHR34466:SF3">
    <property type="entry name" value="OS11G0129800 PROTEIN"/>
    <property type="match status" value="1"/>
</dbReference>
<feature type="compositionally biased region" description="Low complexity" evidence="1">
    <location>
        <begin position="50"/>
        <end position="62"/>
    </location>
</feature>
<gene>
    <name evidence="2" type="ORF">MKW98_008625</name>
</gene>
<keyword evidence="3" id="KW-1185">Reference proteome</keyword>
<evidence type="ECO:0000313" key="3">
    <source>
        <dbReference type="Proteomes" id="UP001202328"/>
    </source>
</evidence>
<dbReference type="Proteomes" id="UP001202328">
    <property type="component" value="Unassembled WGS sequence"/>
</dbReference>
<feature type="region of interest" description="Disordered" evidence="1">
    <location>
        <begin position="460"/>
        <end position="494"/>
    </location>
</feature>
<evidence type="ECO:0000313" key="2">
    <source>
        <dbReference type="EMBL" id="KAI3862785.1"/>
    </source>
</evidence>
<reference evidence="2" key="1">
    <citation type="submission" date="2022-04" db="EMBL/GenBank/DDBJ databases">
        <title>A functionally conserved STORR gene fusion in Papaver species that diverged 16.8 million years ago.</title>
        <authorList>
            <person name="Catania T."/>
        </authorList>
    </citation>
    <scope>NUCLEOTIDE SEQUENCE</scope>
    <source>
        <strain evidence="2">S-188037</strain>
    </source>
</reference>
<feature type="compositionally biased region" description="Basic and acidic residues" evidence="1">
    <location>
        <begin position="161"/>
        <end position="170"/>
    </location>
</feature>
<accession>A0AAD4S520</accession>
<feature type="compositionally biased region" description="Polar residues" evidence="1">
    <location>
        <begin position="464"/>
        <end position="484"/>
    </location>
</feature>
<organism evidence="2 3">
    <name type="scientific">Papaver atlanticum</name>
    <dbReference type="NCBI Taxonomy" id="357466"/>
    <lineage>
        <taxon>Eukaryota</taxon>
        <taxon>Viridiplantae</taxon>
        <taxon>Streptophyta</taxon>
        <taxon>Embryophyta</taxon>
        <taxon>Tracheophyta</taxon>
        <taxon>Spermatophyta</taxon>
        <taxon>Magnoliopsida</taxon>
        <taxon>Ranunculales</taxon>
        <taxon>Papaveraceae</taxon>
        <taxon>Papaveroideae</taxon>
        <taxon>Papaver</taxon>
    </lineage>
</organism>
<dbReference type="PANTHER" id="PTHR34466">
    <property type="entry name" value="OS11G0129800 PROTEIN"/>
    <property type="match status" value="1"/>
</dbReference>
<dbReference type="EMBL" id="JAJJMB010014087">
    <property type="protein sequence ID" value="KAI3862785.1"/>
    <property type="molecule type" value="Genomic_DNA"/>
</dbReference>
<dbReference type="AlphaFoldDB" id="A0AAD4S520"/>
<feature type="region of interest" description="Disordered" evidence="1">
    <location>
        <begin position="1"/>
        <end position="62"/>
    </location>
</feature>
<proteinExistence type="predicted"/>
<feature type="compositionally biased region" description="Low complexity" evidence="1">
    <location>
        <begin position="17"/>
        <end position="30"/>
    </location>
</feature>
<feature type="region of interest" description="Disordered" evidence="1">
    <location>
        <begin position="134"/>
        <end position="178"/>
    </location>
</feature>
<sequence length="583" mass="65042">MAASAFKSTAKRGNFGTSSSNPRTSTSSTTYNNVKEEDLSNKVSHRRSRSVSALSRTSSSSSSIVDFLNKIDNPLFGSTNTSPPDLLESEILSRVAKFDPKASKFNESVTKSDGYVDNRRGRSVVRNSECVNKYGGPSKEVSGRSLSTVDTGRRRRSVSRGRYDNSEKRVSNINSSSSERLNRTKILQTWSSQHPHSESACLPTEWDDGVSTSSFSEAEEKTIKAVSEQIKPVDGDHSAGEGGIYETVRFEVRRAISEIQDDLKNVIQKKNPSNIATTNVFDIPYELVNPDAVELVSEIRREYAAKFQQKTMEGVEKLSSACLCHPSHWDYLVKSQERAKKVREDLAVEEHLGKELGRILEEILPEPKSIQPQRSRPRRKNSIDRWKMSKRLTEEAMNYFDECVSISTFDSSDFSSPEDQPVVDIRADPIPHSDSNFLSSTNSSASANCSVARTVGLNKETEDQVQSTLDHQTSGLVSESSTRSPTRHQDKVYSDTTPTRNLQFSFACAQTEAVGMHSEIRGYIKKFEKEIKEDAKDCMDVTSSTYHDAESLFLDERLLFDKVIFKSRIQSGGLLLCASGNSF</sequence>
<name>A0AAD4S520_9MAGN</name>
<comment type="caution">
    <text evidence="2">The sequence shown here is derived from an EMBL/GenBank/DDBJ whole genome shotgun (WGS) entry which is preliminary data.</text>
</comment>